<evidence type="ECO:0000313" key="1">
    <source>
        <dbReference type="EMBL" id="MEN8641075.1"/>
    </source>
</evidence>
<dbReference type="EMBL" id="JBDLYL010000015">
    <property type="protein sequence ID" value="MEN8641075.1"/>
    <property type="molecule type" value="Genomic_DNA"/>
</dbReference>
<sequence>MSPNVADVGKIPCVVVFTNRGRNRLWLEGGSQSWRIDASRASKYEYVVCVQNRNESWGEPSAPHKNAFLIGKIDRIVPSKECPDRQKIEFSRSAEISVPDMWDGNRNPVAYMTLGDFGIRTPQDFDNLRFTSVVTSLAISDEILPGASGDEYQAAEGAAETNDLRGGTVDTARALSIEEAKRGLARRFGVSESQIEIVIRA</sequence>
<evidence type="ECO:0000313" key="2">
    <source>
        <dbReference type="Proteomes" id="UP001424532"/>
    </source>
</evidence>
<dbReference type="RefSeq" id="WP_347150517.1">
    <property type="nucleotide sequence ID" value="NZ_JBDLYL010000015.1"/>
</dbReference>
<proteinExistence type="predicted"/>
<keyword evidence="2" id="KW-1185">Reference proteome</keyword>
<reference evidence="1 2" key="1">
    <citation type="submission" date="2024-05" db="EMBL/GenBank/DDBJ databases">
        <title>Sequence of Lycoming College course isolates.</title>
        <authorList>
            <person name="Reigle C.A."/>
            <person name="Newman J.D."/>
        </authorList>
    </citation>
    <scope>NUCLEOTIDE SEQUENCE [LARGE SCALE GENOMIC DNA]</scope>
    <source>
        <strain evidence="1 2">CAR-09</strain>
    </source>
</reference>
<accession>A0ABV0DH36</accession>
<protein>
    <submittedName>
        <fullName evidence="1">Uncharacterized protein</fullName>
    </submittedName>
</protein>
<name>A0ABV0DH36_9PSED</name>
<organism evidence="1 2">
    <name type="scientific">Pseudomonas sichuanensis</name>
    <dbReference type="NCBI Taxonomy" id="2213015"/>
    <lineage>
        <taxon>Bacteria</taxon>
        <taxon>Pseudomonadati</taxon>
        <taxon>Pseudomonadota</taxon>
        <taxon>Gammaproteobacteria</taxon>
        <taxon>Pseudomonadales</taxon>
        <taxon>Pseudomonadaceae</taxon>
        <taxon>Pseudomonas</taxon>
    </lineage>
</organism>
<dbReference type="Proteomes" id="UP001424532">
    <property type="component" value="Unassembled WGS sequence"/>
</dbReference>
<comment type="caution">
    <text evidence="1">The sequence shown here is derived from an EMBL/GenBank/DDBJ whole genome shotgun (WGS) entry which is preliminary data.</text>
</comment>
<gene>
    <name evidence="1" type="ORF">ABFE88_15610</name>
</gene>